<gene>
    <name evidence="3" type="ORF">D8Y22_09885</name>
</gene>
<feature type="region of interest" description="Disordered" evidence="1">
    <location>
        <begin position="1"/>
        <end position="55"/>
    </location>
</feature>
<evidence type="ECO:0000259" key="2">
    <source>
        <dbReference type="Pfam" id="PF25922"/>
    </source>
</evidence>
<sequence>MRVETDGALKPLQPLRTAMTAESERSTDRLETDRAADPENDRPGASEPERDNQSVAARVVVSYPADLSDWGRFQVEKPSFRAFLRKTRDSARVGDVWEEFVGVGCCGNTLDVPLRVERVDGGARIDDSTTIEYAVREACGIEGSWRVQSKGGPSRA</sequence>
<name>A0A4S3TMR7_9EURY</name>
<evidence type="ECO:0000313" key="4">
    <source>
        <dbReference type="Proteomes" id="UP000318864"/>
    </source>
</evidence>
<accession>A0A4S3TMR7</accession>
<organism evidence="3 4">
    <name type="scientific">Salinadaptatus halalkaliphilus</name>
    <dbReference type="NCBI Taxonomy" id="2419781"/>
    <lineage>
        <taxon>Archaea</taxon>
        <taxon>Methanobacteriati</taxon>
        <taxon>Methanobacteriota</taxon>
        <taxon>Stenosarchaea group</taxon>
        <taxon>Halobacteria</taxon>
        <taxon>Halobacteriales</taxon>
        <taxon>Natrialbaceae</taxon>
        <taxon>Salinadaptatus</taxon>
    </lineage>
</organism>
<evidence type="ECO:0000313" key="3">
    <source>
        <dbReference type="EMBL" id="THE64920.1"/>
    </source>
</evidence>
<evidence type="ECO:0000256" key="1">
    <source>
        <dbReference type="SAM" id="MobiDB-lite"/>
    </source>
</evidence>
<reference evidence="3 4" key="1">
    <citation type="submission" date="2018-10" db="EMBL/GenBank/DDBJ databases">
        <title>Natronolimnobius sp. XQ-INN 246 isolated from Inner Mongolia Autonomous Region of China.</title>
        <authorList>
            <person name="Xue Q."/>
        </authorList>
    </citation>
    <scope>NUCLEOTIDE SEQUENCE [LARGE SCALE GENOMIC DNA]</scope>
    <source>
        <strain evidence="3 4">XQ-INN 246</strain>
    </source>
</reference>
<dbReference type="EMBL" id="RBZW01000022">
    <property type="protein sequence ID" value="THE64920.1"/>
    <property type="molecule type" value="Genomic_DNA"/>
</dbReference>
<feature type="domain" description="DUF7968" evidence="2">
    <location>
        <begin position="52"/>
        <end position="155"/>
    </location>
</feature>
<dbReference type="AlphaFoldDB" id="A0A4S3TMR7"/>
<protein>
    <recommendedName>
        <fullName evidence="2">DUF7968 domain-containing protein</fullName>
    </recommendedName>
</protein>
<dbReference type="Proteomes" id="UP000318864">
    <property type="component" value="Unassembled WGS sequence"/>
</dbReference>
<keyword evidence="4" id="KW-1185">Reference proteome</keyword>
<feature type="compositionally biased region" description="Basic and acidic residues" evidence="1">
    <location>
        <begin position="22"/>
        <end position="52"/>
    </location>
</feature>
<proteinExistence type="predicted"/>
<dbReference type="InterPro" id="IPR058274">
    <property type="entry name" value="DUF7968"/>
</dbReference>
<comment type="caution">
    <text evidence="3">The sequence shown here is derived from an EMBL/GenBank/DDBJ whole genome shotgun (WGS) entry which is preliminary data.</text>
</comment>
<dbReference type="Pfam" id="PF25922">
    <property type="entry name" value="DUF7968"/>
    <property type="match status" value="1"/>
</dbReference>